<organism evidence="1 2">
    <name type="scientific">Rousettus aegyptiacus</name>
    <name type="common">Egyptian fruit bat</name>
    <name type="synonym">Pteropus aegyptiacus</name>
    <dbReference type="NCBI Taxonomy" id="9407"/>
    <lineage>
        <taxon>Eukaryota</taxon>
        <taxon>Metazoa</taxon>
        <taxon>Chordata</taxon>
        <taxon>Craniata</taxon>
        <taxon>Vertebrata</taxon>
        <taxon>Euteleostomi</taxon>
        <taxon>Mammalia</taxon>
        <taxon>Eutheria</taxon>
        <taxon>Laurasiatheria</taxon>
        <taxon>Chiroptera</taxon>
        <taxon>Yinpterochiroptera</taxon>
        <taxon>Pteropodoidea</taxon>
        <taxon>Pteropodidae</taxon>
        <taxon>Rousettinae</taxon>
        <taxon>Rousettus</taxon>
    </lineage>
</organism>
<gene>
    <name evidence="1" type="ORF">HJG63_008609</name>
</gene>
<dbReference type="Proteomes" id="UP000593571">
    <property type="component" value="Unassembled WGS sequence"/>
</dbReference>
<reference evidence="1 2" key="1">
    <citation type="journal article" date="2020" name="Nature">
        <title>Six reference-quality genomes reveal evolution of bat adaptations.</title>
        <authorList>
            <person name="Jebb D."/>
            <person name="Huang Z."/>
            <person name="Pippel M."/>
            <person name="Hughes G.M."/>
            <person name="Lavrichenko K."/>
            <person name="Devanna P."/>
            <person name="Winkler S."/>
            <person name="Jermiin L.S."/>
            <person name="Skirmuntt E.C."/>
            <person name="Katzourakis A."/>
            <person name="Burkitt-Gray L."/>
            <person name="Ray D.A."/>
            <person name="Sullivan K.A.M."/>
            <person name="Roscito J.G."/>
            <person name="Kirilenko B.M."/>
            <person name="Davalos L.M."/>
            <person name="Corthals A.P."/>
            <person name="Power M.L."/>
            <person name="Jones G."/>
            <person name="Ransome R.D."/>
            <person name="Dechmann D.K.N."/>
            <person name="Locatelli A.G."/>
            <person name="Puechmaille S.J."/>
            <person name="Fedrigo O."/>
            <person name="Jarvis E.D."/>
            <person name="Hiller M."/>
            <person name="Vernes S.C."/>
            <person name="Myers E.W."/>
            <person name="Teeling E.C."/>
        </authorList>
    </citation>
    <scope>NUCLEOTIDE SEQUENCE [LARGE SCALE GENOMIC DNA]</scope>
    <source>
        <strain evidence="1">MRouAeg1</strain>
        <tissue evidence="1">Muscle</tissue>
    </source>
</reference>
<evidence type="ECO:0000313" key="1">
    <source>
        <dbReference type="EMBL" id="KAF6422808.1"/>
    </source>
</evidence>
<dbReference type="EMBL" id="JACASE010000012">
    <property type="protein sequence ID" value="KAF6422808.1"/>
    <property type="molecule type" value="Genomic_DNA"/>
</dbReference>
<comment type="caution">
    <text evidence="1">The sequence shown here is derived from an EMBL/GenBank/DDBJ whole genome shotgun (WGS) entry which is preliminary data.</text>
</comment>
<proteinExistence type="predicted"/>
<dbReference type="AlphaFoldDB" id="A0A7J8DI00"/>
<protein>
    <submittedName>
        <fullName evidence="1">Uncharacterized protein</fullName>
    </submittedName>
</protein>
<name>A0A7J8DI00_ROUAE</name>
<evidence type="ECO:0000313" key="2">
    <source>
        <dbReference type="Proteomes" id="UP000593571"/>
    </source>
</evidence>
<keyword evidence="2" id="KW-1185">Reference proteome</keyword>
<sequence length="133" mass="15714">MNITEIQRIIQEYYERLHATKFDHLDETDKFLETYNLLRMNHEEMENLNRLILLRIKTGKEIITVIKSLPPNNSSGPEGFTGEFYKTFNIYLPQTLTKIEENEILPNSFYEANITLIPNQARTTQNKIMGQYI</sequence>
<dbReference type="PANTHER" id="PTHR19446">
    <property type="entry name" value="REVERSE TRANSCRIPTASES"/>
    <property type="match status" value="1"/>
</dbReference>
<accession>A0A7J8DI00</accession>